<dbReference type="EMBL" id="CH479182">
    <property type="protein sequence ID" value="EDW34638.1"/>
    <property type="molecule type" value="Genomic_DNA"/>
</dbReference>
<evidence type="ECO:0000313" key="1">
    <source>
        <dbReference type="EMBL" id="EDW34638.1"/>
    </source>
</evidence>
<sequence>MAIKEVCLLLANSTSYLSSTDHEEQTIHWCHRILSPVGICRELRQDTISWQKMDCLESIHSGLW</sequence>
<protein>
    <submittedName>
        <fullName evidence="1">GL21468</fullName>
    </submittedName>
</protein>
<gene>
    <name evidence="1" type="primary">Dper\GL21468</name>
    <name evidence="1" type="ORF">Dper_GL21468</name>
</gene>
<dbReference type="AlphaFoldDB" id="B4GDX7"/>
<keyword evidence="2" id="KW-1185">Reference proteome</keyword>
<name>B4GDX7_DROPE</name>
<reference evidence="1 2" key="1">
    <citation type="journal article" date="2007" name="Nature">
        <title>Evolution of genes and genomes on the Drosophila phylogeny.</title>
        <authorList>
            <consortium name="Drosophila 12 Genomes Consortium"/>
            <person name="Clark A.G."/>
            <person name="Eisen M.B."/>
            <person name="Smith D.R."/>
            <person name="Bergman C.M."/>
            <person name="Oliver B."/>
            <person name="Markow T.A."/>
            <person name="Kaufman T.C."/>
            <person name="Kellis M."/>
            <person name="Gelbart W."/>
            <person name="Iyer V.N."/>
            <person name="Pollard D.A."/>
            <person name="Sackton T.B."/>
            <person name="Larracuente A.M."/>
            <person name="Singh N.D."/>
            <person name="Abad J.P."/>
            <person name="Abt D.N."/>
            <person name="Adryan B."/>
            <person name="Aguade M."/>
            <person name="Akashi H."/>
            <person name="Anderson W.W."/>
            <person name="Aquadro C.F."/>
            <person name="Ardell D.H."/>
            <person name="Arguello R."/>
            <person name="Artieri C.G."/>
            <person name="Barbash D.A."/>
            <person name="Barker D."/>
            <person name="Barsanti P."/>
            <person name="Batterham P."/>
            <person name="Batzoglou S."/>
            <person name="Begun D."/>
            <person name="Bhutkar A."/>
            <person name="Blanco E."/>
            <person name="Bosak S.A."/>
            <person name="Bradley R.K."/>
            <person name="Brand A.D."/>
            <person name="Brent M.R."/>
            <person name="Brooks A.N."/>
            <person name="Brown R.H."/>
            <person name="Butlin R.K."/>
            <person name="Caggese C."/>
            <person name="Calvi B.R."/>
            <person name="Bernardo de Carvalho A."/>
            <person name="Caspi A."/>
            <person name="Castrezana S."/>
            <person name="Celniker S.E."/>
            <person name="Chang J.L."/>
            <person name="Chapple C."/>
            <person name="Chatterji S."/>
            <person name="Chinwalla A."/>
            <person name="Civetta A."/>
            <person name="Clifton S.W."/>
            <person name="Comeron J.M."/>
            <person name="Costello J.C."/>
            <person name="Coyne J.A."/>
            <person name="Daub J."/>
            <person name="David R.G."/>
            <person name="Delcher A.L."/>
            <person name="Delehaunty K."/>
            <person name="Do C.B."/>
            <person name="Ebling H."/>
            <person name="Edwards K."/>
            <person name="Eickbush T."/>
            <person name="Evans J.D."/>
            <person name="Filipski A."/>
            <person name="Findeiss S."/>
            <person name="Freyhult E."/>
            <person name="Fulton L."/>
            <person name="Fulton R."/>
            <person name="Garcia A.C."/>
            <person name="Gardiner A."/>
            <person name="Garfield D.A."/>
            <person name="Garvin B.E."/>
            <person name="Gibson G."/>
            <person name="Gilbert D."/>
            <person name="Gnerre S."/>
            <person name="Godfrey J."/>
            <person name="Good R."/>
            <person name="Gotea V."/>
            <person name="Gravely B."/>
            <person name="Greenberg A.J."/>
            <person name="Griffiths-Jones S."/>
            <person name="Gross S."/>
            <person name="Guigo R."/>
            <person name="Gustafson E.A."/>
            <person name="Haerty W."/>
            <person name="Hahn M.W."/>
            <person name="Halligan D.L."/>
            <person name="Halpern A.L."/>
            <person name="Halter G.M."/>
            <person name="Han M.V."/>
            <person name="Heger A."/>
            <person name="Hillier L."/>
            <person name="Hinrichs A.S."/>
            <person name="Holmes I."/>
            <person name="Hoskins R.A."/>
            <person name="Hubisz M.J."/>
            <person name="Hultmark D."/>
            <person name="Huntley M.A."/>
            <person name="Jaffe D.B."/>
            <person name="Jagadeeshan S."/>
            <person name="Jeck W.R."/>
            <person name="Johnson J."/>
            <person name="Jones C.D."/>
            <person name="Jordan W.C."/>
            <person name="Karpen G.H."/>
            <person name="Kataoka E."/>
            <person name="Keightley P.D."/>
            <person name="Kheradpour P."/>
            <person name="Kirkness E.F."/>
            <person name="Koerich L.B."/>
            <person name="Kristiansen K."/>
            <person name="Kudrna D."/>
            <person name="Kulathinal R.J."/>
            <person name="Kumar S."/>
            <person name="Kwok R."/>
            <person name="Lander E."/>
            <person name="Langley C.H."/>
            <person name="Lapoint R."/>
            <person name="Lazzaro B.P."/>
            <person name="Lee S.J."/>
            <person name="Levesque L."/>
            <person name="Li R."/>
            <person name="Lin C.F."/>
            <person name="Lin M.F."/>
            <person name="Lindblad-Toh K."/>
            <person name="Llopart A."/>
            <person name="Long M."/>
            <person name="Low L."/>
            <person name="Lozovsky E."/>
            <person name="Lu J."/>
            <person name="Luo M."/>
            <person name="Machado C.A."/>
            <person name="Makalowski W."/>
            <person name="Marzo M."/>
            <person name="Matsuda M."/>
            <person name="Matzkin L."/>
            <person name="McAllister B."/>
            <person name="McBride C.S."/>
            <person name="McKernan B."/>
            <person name="McKernan K."/>
            <person name="Mendez-Lago M."/>
            <person name="Minx P."/>
            <person name="Mollenhauer M.U."/>
            <person name="Montooth K."/>
            <person name="Mount S.M."/>
            <person name="Mu X."/>
            <person name="Myers E."/>
            <person name="Negre B."/>
            <person name="Newfeld S."/>
            <person name="Nielsen R."/>
            <person name="Noor M.A."/>
            <person name="O'Grady P."/>
            <person name="Pachter L."/>
            <person name="Papaceit M."/>
            <person name="Parisi M.J."/>
            <person name="Parisi M."/>
            <person name="Parts L."/>
            <person name="Pedersen J.S."/>
            <person name="Pesole G."/>
            <person name="Phillippy A.M."/>
            <person name="Ponting C.P."/>
            <person name="Pop M."/>
            <person name="Porcelli D."/>
            <person name="Powell J.R."/>
            <person name="Prohaska S."/>
            <person name="Pruitt K."/>
            <person name="Puig M."/>
            <person name="Quesneville H."/>
            <person name="Ram K.R."/>
            <person name="Rand D."/>
            <person name="Rasmussen M.D."/>
            <person name="Reed L.K."/>
            <person name="Reenan R."/>
            <person name="Reily A."/>
            <person name="Remington K.A."/>
            <person name="Rieger T.T."/>
            <person name="Ritchie M.G."/>
            <person name="Robin C."/>
            <person name="Rogers Y.H."/>
            <person name="Rohde C."/>
            <person name="Rozas J."/>
            <person name="Rubenfield M.J."/>
            <person name="Ruiz A."/>
            <person name="Russo S."/>
            <person name="Salzberg S.L."/>
            <person name="Sanchez-Gracia A."/>
            <person name="Saranga D.J."/>
            <person name="Sato H."/>
            <person name="Schaeffer S.W."/>
            <person name="Schatz M.C."/>
            <person name="Schlenke T."/>
            <person name="Schwartz R."/>
            <person name="Segarra C."/>
            <person name="Singh R.S."/>
            <person name="Sirot L."/>
            <person name="Sirota M."/>
            <person name="Sisneros N.B."/>
            <person name="Smith C.D."/>
            <person name="Smith T.F."/>
            <person name="Spieth J."/>
            <person name="Stage D.E."/>
            <person name="Stark A."/>
            <person name="Stephan W."/>
            <person name="Strausberg R.L."/>
            <person name="Strempel S."/>
            <person name="Sturgill D."/>
            <person name="Sutton G."/>
            <person name="Sutton G.G."/>
            <person name="Tao W."/>
            <person name="Teichmann S."/>
            <person name="Tobari Y.N."/>
            <person name="Tomimura Y."/>
            <person name="Tsolas J.M."/>
            <person name="Valente V.L."/>
            <person name="Venter E."/>
            <person name="Venter J.C."/>
            <person name="Vicario S."/>
            <person name="Vieira F.G."/>
            <person name="Vilella A.J."/>
            <person name="Villasante A."/>
            <person name="Walenz B."/>
            <person name="Wang J."/>
            <person name="Wasserman M."/>
            <person name="Watts T."/>
            <person name="Wilson D."/>
            <person name="Wilson R.K."/>
            <person name="Wing R.A."/>
            <person name="Wolfner M.F."/>
            <person name="Wong A."/>
            <person name="Wong G.K."/>
            <person name="Wu C.I."/>
            <person name="Wu G."/>
            <person name="Yamamoto D."/>
            <person name="Yang H.P."/>
            <person name="Yang S.P."/>
            <person name="Yorke J.A."/>
            <person name="Yoshida K."/>
            <person name="Zdobnov E."/>
            <person name="Zhang P."/>
            <person name="Zhang Y."/>
            <person name="Zimin A.V."/>
            <person name="Baldwin J."/>
            <person name="Abdouelleil A."/>
            <person name="Abdulkadir J."/>
            <person name="Abebe A."/>
            <person name="Abera B."/>
            <person name="Abreu J."/>
            <person name="Acer S.C."/>
            <person name="Aftuck L."/>
            <person name="Alexander A."/>
            <person name="An P."/>
            <person name="Anderson E."/>
            <person name="Anderson S."/>
            <person name="Arachi H."/>
            <person name="Azer M."/>
            <person name="Bachantsang P."/>
            <person name="Barry A."/>
            <person name="Bayul T."/>
            <person name="Berlin A."/>
            <person name="Bessette D."/>
            <person name="Bloom T."/>
            <person name="Blye J."/>
            <person name="Boguslavskiy L."/>
            <person name="Bonnet C."/>
            <person name="Boukhgalter B."/>
            <person name="Bourzgui I."/>
            <person name="Brown A."/>
            <person name="Cahill P."/>
            <person name="Channer S."/>
            <person name="Cheshatsang Y."/>
            <person name="Chuda L."/>
            <person name="Citroen M."/>
            <person name="Collymore A."/>
            <person name="Cooke P."/>
            <person name="Costello M."/>
            <person name="D'Aco K."/>
            <person name="Daza R."/>
            <person name="De Haan G."/>
            <person name="DeGray S."/>
            <person name="DeMaso C."/>
            <person name="Dhargay N."/>
            <person name="Dooley K."/>
            <person name="Dooley E."/>
            <person name="Doricent M."/>
            <person name="Dorje P."/>
            <person name="Dorjee K."/>
            <person name="Dupes A."/>
            <person name="Elong R."/>
            <person name="Falk J."/>
            <person name="Farina A."/>
            <person name="Faro S."/>
            <person name="Ferguson D."/>
            <person name="Fisher S."/>
            <person name="Foley C.D."/>
            <person name="Franke A."/>
            <person name="Friedrich D."/>
            <person name="Gadbois L."/>
            <person name="Gearin G."/>
            <person name="Gearin C.R."/>
            <person name="Giannoukos G."/>
            <person name="Goode T."/>
            <person name="Graham J."/>
            <person name="Grandbois E."/>
            <person name="Grewal S."/>
            <person name="Gyaltsen K."/>
            <person name="Hafez N."/>
            <person name="Hagos B."/>
            <person name="Hall J."/>
            <person name="Henson C."/>
            <person name="Hollinger A."/>
            <person name="Honan T."/>
            <person name="Huard M.D."/>
            <person name="Hughes L."/>
            <person name="Hurhula B."/>
            <person name="Husby M.E."/>
            <person name="Kamat A."/>
            <person name="Kanga B."/>
            <person name="Kashin S."/>
            <person name="Khazanovich D."/>
            <person name="Kisner P."/>
            <person name="Lance K."/>
            <person name="Lara M."/>
            <person name="Lee W."/>
            <person name="Lennon N."/>
            <person name="Letendre F."/>
            <person name="LeVine R."/>
            <person name="Lipovsky A."/>
            <person name="Liu X."/>
            <person name="Liu J."/>
            <person name="Liu S."/>
            <person name="Lokyitsang T."/>
            <person name="Lokyitsang Y."/>
            <person name="Lubonja R."/>
            <person name="Lui A."/>
            <person name="MacDonald P."/>
            <person name="Magnisalis V."/>
            <person name="Maru K."/>
            <person name="Matthews C."/>
            <person name="McCusker W."/>
            <person name="McDonough S."/>
            <person name="Mehta T."/>
            <person name="Meldrim J."/>
            <person name="Meneus L."/>
            <person name="Mihai O."/>
            <person name="Mihalev A."/>
            <person name="Mihova T."/>
            <person name="Mittelman R."/>
            <person name="Mlenga V."/>
            <person name="Montmayeur A."/>
            <person name="Mulrain L."/>
            <person name="Navidi A."/>
            <person name="Naylor J."/>
            <person name="Negash T."/>
            <person name="Nguyen T."/>
            <person name="Nguyen N."/>
            <person name="Nicol R."/>
            <person name="Norbu C."/>
            <person name="Norbu N."/>
            <person name="Novod N."/>
            <person name="O'Neill B."/>
            <person name="Osman S."/>
            <person name="Markiewicz E."/>
            <person name="Oyono O.L."/>
            <person name="Patti C."/>
            <person name="Phunkhang P."/>
            <person name="Pierre F."/>
            <person name="Priest M."/>
            <person name="Raghuraman S."/>
            <person name="Rege F."/>
            <person name="Reyes R."/>
            <person name="Rise C."/>
            <person name="Rogov P."/>
            <person name="Ross K."/>
            <person name="Ryan E."/>
            <person name="Settipalli S."/>
            <person name="Shea T."/>
            <person name="Sherpa N."/>
            <person name="Shi L."/>
            <person name="Shih D."/>
            <person name="Sparrow T."/>
            <person name="Spaulding J."/>
            <person name="Stalker J."/>
            <person name="Stange-Thomann N."/>
            <person name="Stavropoulos S."/>
            <person name="Stone C."/>
            <person name="Strader C."/>
            <person name="Tesfaye S."/>
            <person name="Thomson T."/>
            <person name="Thoulutsang Y."/>
            <person name="Thoulutsang D."/>
            <person name="Topham K."/>
            <person name="Topping I."/>
            <person name="Tsamla T."/>
            <person name="Vassiliev H."/>
            <person name="Vo A."/>
            <person name="Wangchuk T."/>
            <person name="Wangdi T."/>
            <person name="Weiand M."/>
            <person name="Wilkinson J."/>
            <person name="Wilson A."/>
            <person name="Yadav S."/>
            <person name="Young G."/>
            <person name="Yu Q."/>
            <person name="Zembek L."/>
            <person name="Zhong D."/>
            <person name="Zimmer A."/>
            <person name="Zwirko Z."/>
            <person name="Jaffe D.B."/>
            <person name="Alvarez P."/>
            <person name="Brockman W."/>
            <person name="Butler J."/>
            <person name="Chin C."/>
            <person name="Gnerre S."/>
            <person name="Grabherr M."/>
            <person name="Kleber M."/>
            <person name="Mauceli E."/>
            <person name="MacCallum I."/>
        </authorList>
    </citation>
    <scope>NUCLEOTIDE SEQUENCE [LARGE SCALE GENOMIC DNA]</scope>
    <source>
        <strain evidence="2">MSH-3 / Tucson 14011-0111.49</strain>
    </source>
</reference>
<dbReference type="Proteomes" id="UP000008744">
    <property type="component" value="Unassembled WGS sequence"/>
</dbReference>
<organism evidence="2">
    <name type="scientific">Drosophila persimilis</name>
    <name type="common">Fruit fly</name>
    <dbReference type="NCBI Taxonomy" id="7234"/>
    <lineage>
        <taxon>Eukaryota</taxon>
        <taxon>Metazoa</taxon>
        <taxon>Ecdysozoa</taxon>
        <taxon>Arthropoda</taxon>
        <taxon>Hexapoda</taxon>
        <taxon>Insecta</taxon>
        <taxon>Pterygota</taxon>
        <taxon>Neoptera</taxon>
        <taxon>Endopterygota</taxon>
        <taxon>Diptera</taxon>
        <taxon>Brachycera</taxon>
        <taxon>Muscomorpha</taxon>
        <taxon>Ephydroidea</taxon>
        <taxon>Drosophilidae</taxon>
        <taxon>Drosophila</taxon>
        <taxon>Sophophora</taxon>
    </lineage>
</organism>
<accession>B4GDX7</accession>
<proteinExistence type="predicted"/>
<dbReference type="HOGENOM" id="CLU_2869957_0_0_1"/>
<evidence type="ECO:0000313" key="2">
    <source>
        <dbReference type="Proteomes" id="UP000008744"/>
    </source>
</evidence>